<dbReference type="GO" id="GO:0003677">
    <property type="term" value="F:DNA binding"/>
    <property type="evidence" value="ECO:0007669"/>
    <property type="project" value="UniProtKB-KW"/>
</dbReference>
<dbReference type="SUPFAM" id="SSF47413">
    <property type="entry name" value="lambda repressor-like DNA-binding domains"/>
    <property type="match status" value="2"/>
</dbReference>
<evidence type="ECO:0000313" key="3">
    <source>
        <dbReference type="EMBL" id="KRN10852.1"/>
    </source>
</evidence>
<dbReference type="InterPro" id="IPR010982">
    <property type="entry name" value="Lambda_DNA-bd_dom_sf"/>
</dbReference>
<dbReference type="SMART" id="SM00530">
    <property type="entry name" value="HTH_XRE"/>
    <property type="match status" value="2"/>
</dbReference>
<feature type="domain" description="HTH cro/C1-type" evidence="2">
    <location>
        <begin position="25"/>
        <end position="79"/>
    </location>
</feature>
<gene>
    <name evidence="3" type="ORF">FD00_GL002095</name>
</gene>
<organism evidence="3 4">
    <name type="scientific">Liquorilactobacillus mali KCTC 3596 = DSM 20444</name>
    <dbReference type="NCBI Taxonomy" id="1046596"/>
    <lineage>
        <taxon>Bacteria</taxon>
        <taxon>Bacillati</taxon>
        <taxon>Bacillota</taxon>
        <taxon>Bacilli</taxon>
        <taxon>Lactobacillales</taxon>
        <taxon>Lactobacillaceae</taxon>
        <taxon>Liquorilactobacillus</taxon>
    </lineage>
</organism>
<dbReference type="PROSITE" id="PS50943">
    <property type="entry name" value="HTH_CROC1"/>
    <property type="match status" value="2"/>
</dbReference>
<dbReference type="PANTHER" id="PTHR46558:SF11">
    <property type="entry name" value="HTH-TYPE TRANSCRIPTIONAL REGULATOR XRE"/>
    <property type="match status" value="1"/>
</dbReference>
<dbReference type="Gene3D" id="1.10.260.40">
    <property type="entry name" value="lambda repressor-like DNA-binding domains"/>
    <property type="match status" value="2"/>
</dbReference>
<feature type="domain" description="HTH cro/C1-type" evidence="2">
    <location>
        <begin position="106"/>
        <end position="160"/>
    </location>
</feature>
<keyword evidence="1" id="KW-0238">DNA-binding</keyword>
<evidence type="ECO:0000313" key="4">
    <source>
        <dbReference type="Proteomes" id="UP000050898"/>
    </source>
</evidence>
<dbReference type="Pfam" id="PF12844">
    <property type="entry name" value="HTH_19"/>
    <property type="match status" value="1"/>
</dbReference>
<dbReference type="Proteomes" id="UP000050898">
    <property type="component" value="Unassembled WGS sequence"/>
</dbReference>
<dbReference type="AlphaFoldDB" id="A0A0R2EFB1"/>
<dbReference type="EMBL" id="AYYH01000006">
    <property type="protein sequence ID" value="KRN10852.1"/>
    <property type="molecule type" value="Genomic_DNA"/>
</dbReference>
<dbReference type="CDD" id="cd00093">
    <property type="entry name" value="HTH_XRE"/>
    <property type="match status" value="2"/>
</dbReference>
<keyword evidence="4" id="KW-1185">Reference proteome</keyword>
<dbReference type="PATRIC" id="fig|1046596.6.peg.2199"/>
<evidence type="ECO:0000256" key="1">
    <source>
        <dbReference type="ARBA" id="ARBA00023125"/>
    </source>
</evidence>
<dbReference type="PANTHER" id="PTHR46558">
    <property type="entry name" value="TRACRIPTIONAL REGULATORY PROTEIN-RELATED-RELATED"/>
    <property type="match status" value="1"/>
</dbReference>
<sequence length="216" mass="24920">MEITLNNGGNKMTFKDSDKISKSRIINLREKNNLTQNELAEKVGINRSVLNRIENGSRHLRDDEVVKLANYFHVSTDYLLGNDRMRCENHIEAISKDSDEILKTKIINLREKNKLTQNGLAEKVGLDATIISKIENGTRKVSSSELNRFANIFSVSADYLLGNTSNRYQDEVDLKDFLDQNFNKGMSYADEELTDEDKQRLKIALTQIFWKYHNKK</sequence>
<dbReference type="InterPro" id="IPR001387">
    <property type="entry name" value="Cro/C1-type_HTH"/>
</dbReference>
<protein>
    <submittedName>
        <fullName evidence="3">Helix-turn-helix domain-containing protein</fullName>
    </submittedName>
</protein>
<reference evidence="3 4" key="1">
    <citation type="journal article" date="2015" name="Genome Announc.">
        <title>Expanding the biotechnology potential of lactobacilli through comparative genomics of 213 strains and associated genera.</title>
        <authorList>
            <person name="Sun Z."/>
            <person name="Harris H.M."/>
            <person name="McCann A."/>
            <person name="Guo C."/>
            <person name="Argimon S."/>
            <person name="Zhang W."/>
            <person name="Yang X."/>
            <person name="Jeffery I.B."/>
            <person name="Cooney J.C."/>
            <person name="Kagawa T.F."/>
            <person name="Liu W."/>
            <person name="Song Y."/>
            <person name="Salvetti E."/>
            <person name="Wrobel A."/>
            <person name="Rasinkangas P."/>
            <person name="Parkhill J."/>
            <person name="Rea M.C."/>
            <person name="O'Sullivan O."/>
            <person name="Ritari J."/>
            <person name="Douillard F.P."/>
            <person name="Paul Ross R."/>
            <person name="Yang R."/>
            <person name="Briner A.E."/>
            <person name="Felis G.E."/>
            <person name="de Vos W.M."/>
            <person name="Barrangou R."/>
            <person name="Klaenhammer T.R."/>
            <person name="Caufield P.W."/>
            <person name="Cui Y."/>
            <person name="Zhang H."/>
            <person name="O'Toole P.W."/>
        </authorList>
    </citation>
    <scope>NUCLEOTIDE SEQUENCE [LARGE SCALE GENOMIC DNA]</scope>
    <source>
        <strain evidence="3 4">DSM 20444</strain>
    </source>
</reference>
<accession>A0A0R2EFB1</accession>
<comment type="caution">
    <text evidence="3">The sequence shown here is derived from an EMBL/GenBank/DDBJ whole genome shotgun (WGS) entry which is preliminary data.</text>
</comment>
<name>A0A0R2EFB1_9LACO</name>
<proteinExistence type="predicted"/>
<dbReference type="Pfam" id="PF01381">
    <property type="entry name" value="HTH_3"/>
    <property type="match status" value="1"/>
</dbReference>
<evidence type="ECO:0000259" key="2">
    <source>
        <dbReference type="PROSITE" id="PS50943"/>
    </source>
</evidence>